<dbReference type="PANTHER" id="PTHR10695">
    <property type="entry name" value="DEPHOSPHO-COA KINASE-RELATED"/>
    <property type="match status" value="1"/>
</dbReference>
<dbReference type="GO" id="GO:0004140">
    <property type="term" value="F:dephospho-CoA kinase activity"/>
    <property type="evidence" value="ECO:0007669"/>
    <property type="project" value="UniProtKB-EC"/>
</dbReference>
<gene>
    <name evidence="3" type="ORF">MNBD_NITROSPIRAE03-682</name>
</gene>
<organism evidence="3">
    <name type="scientific">hydrothermal vent metagenome</name>
    <dbReference type="NCBI Taxonomy" id="652676"/>
    <lineage>
        <taxon>unclassified sequences</taxon>
        <taxon>metagenomes</taxon>
        <taxon>ecological metagenomes</taxon>
    </lineage>
</organism>
<dbReference type="HAMAP" id="MF_00376">
    <property type="entry name" value="Dephospho_CoA_kinase"/>
    <property type="match status" value="1"/>
</dbReference>
<dbReference type="GO" id="GO:0005524">
    <property type="term" value="F:ATP binding"/>
    <property type="evidence" value="ECO:0007669"/>
    <property type="project" value="UniProtKB-KW"/>
</dbReference>
<dbReference type="GO" id="GO:0015937">
    <property type="term" value="P:coenzyme A biosynthetic process"/>
    <property type="evidence" value="ECO:0007669"/>
    <property type="project" value="InterPro"/>
</dbReference>
<dbReference type="Gene3D" id="3.40.50.300">
    <property type="entry name" value="P-loop containing nucleotide triphosphate hydrolases"/>
    <property type="match status" value="1"/>
</dbReference>
<dbReference type="CDD" id="cd02022">
    <property type="entry name" value="DPCK"/>
    <property type="match status" value="1"/>
</dbReference>
<evidence type="ECO:0000256" key="1">
    <source>
        <dbReference type="ARBA" id="ARBA00022741"/>
    </source>
</evidence>
<dbReference type="SUPFAM" id="SSF52540">
    <property type="entry name" value="P-loop containing nucleoside triphosphate hydrolases"/>
    <property type="match status" value="1"/>
</dbReference>
<protein>
    <submittedName>
        <fullName evidence="3">Dephospho-CoA kinase</fullName>
        <ecNumber evidence="3">2.7.1.24</ecNumber>
    </submittedName>
</protein>
<name>A0A3B1D578_9ZZZZ</name>
<sequence length="201" mass="22741">MLVGLTGGFGCGKSTVLKLFERLGAAVLSADSIVHDLLKREVVRDSIVEMFGPDILVRGEIDRKKLSARVFSDETNRKKIEKLLHPLVLETIEQTYKKATNLTSNLKVIMVVEIPLLFETGFDKRMDVVVVVRAEADVIRERLRRKGFSDEEIRARAAAQFPIDEKVSRADYVIDNSGSLEDTEQQVRAVWADLLRTRSQR</sequence>
<dbReference type="EC" id="2.7.1.24" evidence="3"/>
<keyword evidence="1" id="KW-0547">Nucleotide-binding</keyword>
<dbReference type="PROSITE" id="PS51219">
    <property type="entry name" value="DPCK"/>
    <property type="match status" value="1"/>
</dbReference>
<dbReference type="InterPro" id="IPR001977">
    <property type="entry name" value="Depp_CoAkinase"/>
</dbReference>
<dbReference type="NCBIfam" id="TIGR00152">
    <property type="entry name" value="dephospho-CoA kinase"/>
    <property type="match status" value="1"/>
</dbReference>
<keyword evidence="3" id="KW-0418">Kinase</keyword>
<proteinExistence type="inferred from homology"/>
<dbReference type="AlphaFoldDB" id="A0A3B1D578"/>
<keyword evidence="3" id="KW-0808">Transferase</keyword>
<dbReference type="Pfam" id="PF01121">
    <property type="entry name" value="CoaE"/>
    <property type="match status" value="1"/>
</dbReference>
<reference evidence="3" key="1">
    <citation type="submission" date="2018-06" db="EMBL/GenBank/DDBJ databases">
        <authorList>
            <person name="Zhirakovskaya E."/>
        </authorList>
    </citation>
    <scope>NUCLEOTIDE SEQUENCE</scope>
</reference>
<dbReference type="EMBL" id="UOGI01000097">
    <property type="protein sequence ID" value="VAX31148.1"/>
    <property type="molecule type" value="Genomic_DNA"/>
</dbReference>
<accession>A0A3B1D578</accession>
<keyword evidence="2" id="KW-0067">ATP-binding</keyword>
<dbReference type="InterPro" id="IPR027417">
    <property type="entry name" value="P-loop_NTPase"/>
</dbReference>
<evidence type="ECO:0000313" key="3">
    <source>
        <dbReference type="EMBL" id="VAX31148.1"/>
    </source>
</evidence>
<evidence type="ECO:0000256" key="2">
    <source>
        <dbReference type="ARBA" id="ARBA00022840"/>
    </source>
</evidence>
<dbReference type="PANTHER" id="PTHR10695:SF46">
    <property type="entry name" value="BIFUNCTIONAL COENZYME A SYNTHASE-RELATED"/>
    <property type="match status" value="1"/>
</dbReference>